<dbReference type="EC" id="2.7.11.1" evidence="1"/>
<dbReference type="GO" id="GO:0004674">
    <property type="term" value="F:protein serine/threonine kinase activity"/>
    <property type="evidence" value="ECO:0007669"/>
    <property type="project" value="UniProtKB-KW"/>
</dbReference>
<keyword evidence="4 7" id="KW-0547">Nucleotide-binding</keyword>
<evidence type="ECO:0000256" key="6">
    <source>
        <dbReference type="ARBA" id="ARBA00022840"/>
    </source>
</evidence>
<comment type="caution">
    <text evidence="11">The sequence shown here is derived from an EMBL/GenBank/DDBJ whole genome shotgun (WGS) entry which is preliminary data.</text>
</comment>
<evidence type="ECO:0000313" key="11">
    <source>
        <dbReference type="EMBL" id="RFU82634.1"/>
    </source>
</evidence>
<dbReference type="SUPFAM" id="SSF56112">
    <property type="entry name" value="Protein kinase-like (PK-like)"/>
    <property type="match status" value="1"/>
</dbReference>
<keyword evidence="9" id="KW-0812">Transmembrane</keyword>
<dbReference type="InterPro" id="IPR011009">
    <property type="entry name" value="Kinase-like_dom_sf"/>
</dbReference>
<dbReference type="Pfam" id="PF00069">
    <property type="entry name" value="Pkinase"/>
    <property type="match status" value="1"/>
</dbReference>
<evidence type="ECO:0000256" key="5">
    <source>
        <dbReference type="ARBA" id="ARBA00022777"/>
    </source>
</evidence>
<dbReference type="GO" id="GO:0005524">
    <property type="term" value="F:ATP binding"/>
    <property type="evidence" value="ECO:0007669"/>
    <property type="project" value="UniProtKB-UniRule"/>
</dbReference>
<dbReference type="Gene3D" id="1.10.510.10">
    <property type="entry name" value="Transferase(Phosphotransferase) domain 1"/>
    <property type="match status" value="1"/>
</dbReference>
<dbReference type="InterPro" id="IPR000719">
    <property type="entry name" value="Prot_kinase_dom"/>
</dbReference>
<proteinExistence type="predicted"/>
<reference evidence="11 12" key="1">
    <citation type="submission" date="2018-08" db="EMBL/GenBank/DDBJ databases">
        <title>Isolation, diversity and antifungal activity of Actinobacteria from wheat.</title>
        <authorList>
            <person name="Han C."/>
        </authorList>
    </citation>
    <scope>NUCLEOTIDE SEQUENCE [LARGE SCALE GENOMIC DNA]</scope>
    <source>
        <strain evidence="11 12">NEAU-YY421</strain>
    </source>
</reference>
<dbReference type="Gene3D" id="3.30.200.20">
    <property type="entry name" value="Phosphorylase Kinase, domain 1"/>
    <property type="match status" value="1"/>
</dbReference>
<keyword evidence="9" id="KW-0472">Membrane</keyword>
<keyword evidence="9" id="KW-1133">Transmembrane helix</keyword>
<dbReference type="PANTHER" id="PTHR43289">
    <property type="entry name" value="MITOGEN-ACTIVATED PROTEIN KINASE KINASE KINASE 20-RELATED"/>
    <property type="match status" value="1"/>
</dbReference>
<evidence type="ECO:0000259" key="10">
    <source>
        <dbReference type="PROSITE" id="PS50011"/>
    </source>
</evidence>
<feature type="region of interest" description="Disordered" evidence="8">
    <location>
        <begin position="326"/>
        <end position="357"/>
    </location>
</feature>
<keyword evidence="5 11" id="KW-0418">Kinase</keyword>
<accession>A0A372LVD3</accession>
<dbReference type="PROSITE" id="PS00108">
    <property type="entry name" value="PROTEIN_KINASE_ST"/>
    <property type="match status" value="1"/>
</dbReference>
<dbReference type="OrthoDB" id="9762169at2"/>
<keyword evidence="3" id="KW-0808">Transferase</keyword>
<protein>
    <recommendedName>
        <fullName evidence="1">non-specific serine/threonine protein kinase</fullName>
        <ecNumber evidence="1">2.7.11.1</ecNumber>
    </recommendedName>
</protein>
<dbReference type="PROSITE" id="PS50011">
    <property type="entry name" value="PROTEIN_KINASE_DOM"/>
    <property type="match status" value="1"/>
</dbReference>
<evidence type="ECO:0000313" key="12">
    <source>
        <dbReference type="Proteomes" id="UP000263094"/>
    </source>
</evidence>
<dbReference type="SMART" id="SM00220">
    <property type="entry name" value="S_TKc"/>
    <property type="match status" value="1"/>
</dbReference>
<evidence type="ECO:0000256" key="7">
    <source>
        <dbReference type="PROSITE-ProRule" id="PRU10141"/>
    </source>
</evidence>
<dbReference type="RefSeq" id="WP_128559620.1">
    <property type="nucleotide sequence ID" value="NZ_QUAK01000234.1"/>
</dbReference>
<dbReference type="InterPro" id="IPR008271">
    <property type="entry name" value="Ser/Thr_kinase_AS"/>
</dbReference>
<feature type="compositionally biased region" description="Low complexity" evidence="8">
    <location>
        <begin position="272"/>
        <end position="285"/>
    </location>
</feature>
<dbReference type="Proteomes" id="UP000263094">
    <property type="component" value="Unassembled WGS sequence"/>
</dbReference>
<dbReference type="CDD" id="cd14014">
    <property type="entry name" value="STKc_PknB_like"/>
    <property type="match status" value="1"/>
</dbReference>
<keyword evidence="12" id="KW-1185">Reference proteome</keyword>
<dbReference type="PANTHER" id="PTHR43289:SF6">
    <property type="entry name" value="SERINE_THREONINE-PROTEIN KINASE NEKL-3"/>
    <property type="match status" value="1"/>
</dbReference>
<name>A0A372LVD3_9ACTN</name>
<feature type="region of interest" description="Disordered" evidence="8">
    <location>
        <begin position="263"/>
        <end position="298"/>
    </location>
</feature>
<gene>
    <name evidence="11" type="ORF">DY218_31835</name>
</gene>
<organism evidence="11 12">
    <name type="scientific">Streptomyces triticagri</name>
    <dbReference type="NCBI Taxonomy" id="2293568"/>
    <lineage>
        <taxon>Bacteria</taxon>
        <taxon>Bacillati</taxon>
        <taxon>Actinomycetota</taxon>
        <taxon>Actinomycetes</taxon>
        <taxon>Kitasatosporales</taxon>
        <taxon>Streptomycetaceae</taxon>
        <taxon>Streptomyces</taxon>
    </lineage>
</organism>
<evidence type="ECO:0000256" key="4">
    <source>
        <dbReference type="ARBA" id="ARBA00022741"/>
    </source>
</evidence>
<evidence type="ECO:0000256" key="1">
    <source>
        <dbReference type="ARBA" id="ARBA00012513"/>
    </source>
</evidence>
<dbReference type="AlphaFoldDB" id="A0A372LVD3"/>
<feature type="domain" description="Protein kinase" evidence="10">
    <location>
        <begin position="1"/>
        <end position="256"/>
    </location>
</feature>
<dbReference type="PROSITE" id="PS00107">
    <property type="entry name" value="PROTEIN_KINASE_ATP"/>
    <property type="match status" value="1"/>
</dbReference>
<keyword evidence="2 11" id="KW-0723">Serine/threonine-protein kinase</keyword>
<evidence type="ECO:0000256" key="3">
    <source>
        <dbReference type="ARBA" id="ARBA00022679"/>
    </source>
</evidence>
<keyword evidence="6 7" id="KW-0067">ATP-binding</keyword>
<sequence length="510" mass="55078">MERIGRGGMGTVWQAEDEVLGRHVAVKKLHLPGSLEDTERARLFERTRREARSAARITHPNVVVVHDVVDDDGLPCIIMEHVRGSALDEILKKNGPLTAPEAARVGAGMVAALRAAHGAEVLHRDVKPGNVLLGADGRVVLTDFGIAVVADTSTLTRTGELVGSIDFLAPERLRGGDPAPASDLWALGATLYQAVQGYPPFRRNTPFETAYAIAFDAVEPPADAQALAPLIDELLAKDPAERPSAAQVEERLRELTSTTAVQTVRHLPPDPARTAPTAPMAQAPGTPTPGGPGGGRGRGRRVVLWAAVTTVAVALAVGGTFLLMQGRGDDKDSPPQGGPEPTRSAERTPTAEPSPVPQGYRLVHEKQFGVSFPVPEGWTRKDLPEDNEGVAYIDPAGLVSLRVATVDLASTDPLQRWKDDEARSIEEGKLPGYRQIRMQSTAYRGMPAAIWEFTWQGRARQFRAQDLGFGEPGKTEYAIYLSAPSADWNRHKKVFADVRNGFRFDKGSRD</sequence>
<evidence type="ECO:0000256" key="9">
    <source>
        <dbReference type="SAM" id="Phobius"/>
    </source>
</evidence>
<evidence type="ECO:0000256" key="8">
    <source>
        <dbReference type="SAM" id="MobiDB-lite"/>
    </source>
</evidence>
<dbReference type="Gene3D" id="3.40.1000.10">
    <property type="entry name" value="Mog1/PsbP, alpha/beta/alpha sandwich"/>
    <property type="match status" value="1"/>
</dbReference>
<evidence type="ECO:0000256" key="2">
    <source>
        <dbReference type="ARBA" id="ARBA00022527"/>
    </source>
</evidence>
<feature type="binding site" evidence="7">
    <location>
        <position position="28"/>
    </location>
    <ligand>
        <name>ATP</name>
        <dbReference type="ChEBI" id="CHEBI:30616"/>
    </ligand>
</feature>
<feature type="transmembrane region" description="Helical" evidence="9">
    <location>
        <begin position="302"/>
        <end position="324"/>
    </location>
</feature>
<dbReference type="EMBL" id="QUAK01000234">
    <property type="protein sequence ID" value="RFU82634.1"/>
    <property type="molecule type" value="Genomic_DNA"/>
</dbReference>
<dbReference type="InterPro" id="IPR017441">
    <property type="entry name" value="Protein_kinase_ATP_BS"/>
</dbReference>